<name>A0ABY9Q4V2_9FIRM</name>
<protein>
    <submittedName>
        <fullName evidence="1">Uncharacterized protein</fullName>
    </submittedName>
</protein>
<dbReference type="RefSeq" id="WP_265589490.1">
    <property type="nucleotide sequence ID" value="NZ_CP101637.1"/>
</dbReference>
<evidence type="ECO:0000313" key="1">
    <source>
        <dbReference type="EMBL" id="WMT82196.1"/>
    </source>
</evidence>
<keyword evidence="2" id="KW-1185">Reference proteome</keyword>
<organism evidence="1 2">
    <name type="scientific">Terrisporobacter mayombei</name>
    <dbReference type="NCBI Taxonomy" id="1541"/>
    <lineage>
        <taxon>Bacteria</taxon>
        <taxon>Bacillati</taxon>
        <taxon>Bacillota</taxon>
        <taxon>Clostridia</taxon>
        <taxon>Peptostreptococcales</taxon>
        <taxon>Peptostreptococcaceae</taxon>
        <taxon>Terrisporobacter</taxon>
    </lineage>
</organism>
<proteinExistence type="predicted"/>
<dbReference type="Proteomes" id="UP001235030">
    <property type="component" value="Chromosome"/>
</dbReference>
<gene>
    <name evidence="1" type="ORF">TEMA_25540</name>
</gene>
<dbReference type="EMBL" id="CP101637">
    <property type="protein sequence ID" value="WMT82196.1"/>
    <property type="molecule type" value="Genomic_DNA"/>
</dbReference>
<sequence>MRLVDENKSILEDYYHLILIKNKDYKNYLKTSHWKDKRKAILKK</sequence>
<evidence type="ECO:0000313" key="2">
    <source>
        <dbReference type="Proteomes" id="UP001235030"/>
    </source>
</evidence>
<reference evidence="1 2" key="1">
    <citation type="submission" date="2022-07" db="EMBL/GenBank/DDBJ databases">
        <title>Genome sequence of Terrisporobacter mayombei DSM6539.</title>
        <authorList>
            <person name="Boeer T."/>
            <person name="Bengelsdorf F.R."/>
            <person name="Daniel R."/>
            <person name="Poehlein A."/>
        </authorList>
    </citation>
    <scope>NUCLEOTIDE SEQUENCE [LARGE SCALE GENOMIC DNA]</scope>
    <source>
        <strain evidence="1 2">DSM 6539</strain>
    </source>
</reference>
<accession>A0ABY9Q4V2</accession>